<evidence type="ECO:0000313" key="3">
    <source>
        <dbReference type="Proteomes" id="UP001589896"/>
    </source>
</evidence>
<evidence type="ECO:0000256" key="1">
    <source>
        <dbReference type="SAM" id="SignalP"/>
    </source>
</evidence>
<keyword evidence="3" id="KW-1185">Reference proteome</keyword>
<sequence>MAMIPRWLAPAVLATGLGIAGLSPAPAHAQSGDELVRVIVDVADVIMRGDQPYYRHGNYGRDDRLVVSRDRYGRPVYYRQSPYADRYPTGYGYGYGDDRRDVRRTKCNKHGKCKVEYYDPRHDRRNDRAYYRDDRRRYEVAHERWHDRYDD</sequence>
<reference evidence="2 3" key="1">
    <citation type="submission" date="2024-09" db="EMBL/GenBank/DDBJ databases">
        <authorList>
            <person name="Sun Q."/>
            <person name="Mori K."/>
        </authorList>
    </citation>
    <scope>NUCLEOTIDE SEQUENCE [LARGE SCALE GENOMIC DNA]</scope>
    <source>
        <strain evidence="2 3">KCTC 23076</strain>
    </source>
</reference>
<name>A0ABV6RLE2_9GAMM</name>
<feature type="chain" id="PRO_5045808914" evidence="1">
    <location>
        <begin position="30"/>
        <end position="151"/>
    </location>
</feature>
<feature type="signal peptide" evidence="1">
    <location>
        <begin position="1"/>
        <end position="29"/>
    </location>
</feature>
<dbReference type="RefSeq" id="WP_386664629.1">
    <property type="nucleotide sequence ID" value="NZ_JBHLTG010000001.1"/>
</dbReference>
<accession>A0ABV6RLE2</accession>
<comment type="caution">
    <text evidence="2">The sequence shown here is derived from an EMBL/GenBank/DDBJ whole genome shotgun (WGS) entry which is preliminary data.</text>
</comment>
<dbReference type="EMBL" id="JBHLTG010000001">
    <property type="protein sequence ID" value="MFC0676793.1"/>
    <property type="molecule type" value="Genomic_DNA"/>
</dbReference>
<organism evidence="2 3">
    <name type="scientific">Lysobacter korlensis</name>
    <dbReference type="NCBI Taxonomy" id="553636"/>
    <lineage>
        <taxon>Bacteria</taxon>
        <taxon>Pseudomonadati</taxon>
        <taxon>Pseudomonadota</taxon>
        <taxon>Gammaproteobacteria</taxon>
        <taxon>Lysobacterales</taxon>
        <taxon>Lysobacteraceae</taxon>
        <taxon>Lysobacter</taxon>
    </lineage>
</organism>
<protein>
    <submittedName>
        <fullName evidence="2">Uncharacterized protein</fullName>
    </submittedName>
</protein>
<keyword evidence="1" id="KW-0732">Signal</keyword>
<gene>
    <name evidence="2" type="ORF">ACFFGH_02860</name>
</gene>
<evidence type="ECO:0000313" key="2">
    <source>
        <dbReference type="EMBL" id="MFC0676793.1"/>
    </source>
</evidence>
<dbReference type="Proteomes" id="UP001589896">
    <property type="component" value="Unassembled WGS sequence"/>
</dbReference>
<proteinExistence type="predicted"/>